<accession>A0AA38P803</accession>
<dbReference type="GO" id="GO:0008270">
    <property type="term" value="F:zinc ion binding"/>
    <property type="evidence" value="ECO:0007669"/>
    <property type="project" value="InterPro"/>
</dbReference>
<keyword evidence="5" id="KW-0539">Nucleus</keyword>
<proteinExistence type="predicted"/>
<dbReference type="PANTHER" id="PTHR47338:SF29">
    <property type="entry name" value="ZN(2)-C6 FUNGAL-TYPE DOMAIN-CONTAINING PROTEIN"/>
    <property type="match status" value="1"/>
</dbReference>
<keyword evidence="2" id="KW-0479">Metal-binding</keyword>
<dbReference type="InterPro" id="IPR050815">
    <property type="entry name" value="TF_fung"/>
</dbReference>
<dbReference type="PROSITE" id="PS00463">
    <property type="entry name" value="ZN2_CY6_FUNGAL_1"/>
    <property type="match status" value="1"/>
</dbReference>
<dbReference type="PANTHER" id="PTHR47338">
    <property type="entry name" value="ZN(II)2CYS6 TRANSCRIPTION FACTOR (EUROFUNG)-RELATED"/>
    <property type="match status" value="1"/>
</dbReference>
<evidence type="ECO:0000256" key="2">
    <source>
        <dbReference type="ARBA" id="ARBA00022723"/>
    </source>
</evidence>
<dbReference type="EMBL" id="MU806227">
    <property type="protein sequence ID" value="KAJ3837726.1"/>
    <property type="molecule type" value="Genomic_DNA"/>
</dbReference>
<dbReference type="AlphaFoldDB" id="A0AA38P803"/>
<dbReference type="GO" id="GO:0005634">
    <property type="term" value="C:nucleus"/>
    <property type="evidence" value="ECO:0007669"/>
    <property type="project" value="UniProtKB-SubCell"/>
</dbReference>
<dbReference type="InterPro" id="IPR001138">
    <property type="entry name" value="Zn2Cys6_DnaBD"/>
</dbReference>
<sequence length="550" mass="60824">MYSKKTPQAPPISRGGACNNCKRRKMRCDGQRPICGPCSKSTSLGDCEYAEAGYTHADRLQEQISVLETRLEQLQSGPSSSNQALALHDPYAPRSSGMYGYSMMLTEKDFMEAILPHLSQLGFFLNSSNLFNAYSNPTAIDPAYQPSSALTASMVLLGAHVSHHFNRNSNITSEIVEGYLSNAVQATSFGLSEPHPHRILHTIQANILIAQYFFLNNRALKGRWHVDNAVSLVLSARLHLIRSGSTSGSAGLPSTSTSQGGFATQNAQIWEEGEQINAMWTVFGLNCLWSAAEGIPASIAYTTDQGRIDTPWPLESGGYNEVTLPPGLRSSHTVQRFLSGFRDQANSLLALYVKGAVLYEQTTMFRQRYVTDGTNTQYLLAPSTTSYNNAAEFQTFQSSYLSLSNLLTELLNNIPPITPRSQFNQQDRILRLLVIHILVRVTMIRLQSTLWVDHPLRRPVLLDMANGVMDCLSRVDLDVTMFLDPIIAILLRTTAEVFIETIRESSSRASYSNSAEVQNSSSHLNQIRIVMARFSDVVPLMASKLLEIGA</sequence>
<keyword evidence="3" id="KW-0805">Transcription regulation</keyword>
<dbReference type="PROSITE" id="PS50048">
    <property type="entry name" value="ZN2_CY6_FUNGAL_2"/>
    <property type="match status" value="1"/>
</dbReference>
<keyword evidence="4" id="KW-0804">Transcription</keyword>
<keyword evidence="8" id="KW-1185">Reference proteome</keyword>
<name>A0AA38P803_9AGAR</name>
<dbReference type="CDD" id="cd00067">
    <property type="entry name" value="GAL4"/>
    <property type="match status" value="1"/>
</dbReference>
<evidence type="ECO:0000256" key="4">
    <source>
        <dbReference type="ARBA" id="ARBA00023163"/>
    </source>
</evidence>
<evidence type="ECO:0000259" key="6">
    <source>
        <dbReference type="PROSITE" id="PS50048"/>
    </source>
</evidence>
<dbReference type="InterPro" id="IPR036864">
    <property type="entry name" value="Zn2-C6_fun-type_DNA-bd_sf"/>
</dbReference>
<evidence type="ECO:0000256" key="1">
    <source>
        <dbReference type="ARBA" id="ARBA00004123"/>
    </source>
</evidence>
<evidence type="ECO:0000313" key="8">
    <source>
        <dbReference type="Proteomes" id="UP001163846"/>
    </source>
</evidence>
<evidence type="ECO:0000313" key="7">
    <source>
        <dbReference type="EMBL" id="KAJ3837726.1"/>
    </source>
</evidence>
<protein>
    <recommendedName>
        <fullName evidence="6">Zn(2)-C6 fungal-type domain-containing protein</fullName>
    </recommendedName>
</protein>
<comment type="caution">
    <text evidence="7">The sequence shown here is derived from an EMBL/GenBank/DDBJ whole genome shotgun (WGS) entry which is preliminary data.</text>
</comment>
<gene>
    <name evidence="7" type="ORF">F5878DRAFT_203174</name>
</gene>
<evidence type="ECO:0000256" key="5">
    <source>
        <dbReference type="ARBA" id="ARBA00023242"/>
    </source>
</evidence>
<dbReference type="GO" id="GO:0006351">
    <property type="term" value="P:DNA-templated transcription"/>
    <property type="evidence" value="ECO:0007669"/>
    <property type="project" value="InterPro"/>
</dbReference>
<dbReference type="Gene3D" id="4.10.240.10">
    <property type="entry name" value="Zn(2)-C6 fungal-type DNA-binding domain"/>
    <property type="match status" value="1"/>
</dbReference>
<feature type="domain" description="Zn(2)-C6 fungal-type" evidence="6">
    <location>
        <begin position="17"/>
        <end position="49"/>
    </location>
</feature>
<dbReference type="GO" id="GO:0003677">
    <property type="term" value="F:DNA binding"/>
    <property type="evidence" value="ECO:0007669"/>
    <property type="project" value="InterPro"/>
</dbReference>
<evidence type="ECO:0000256" key="3">
    <source>
        <dbReference type="ARBA" id="ARBA00023015"/>
    </source>
</evidence>
<dbReference type="Proteomes" id="UP001163846">
    <property type="component" value="Unassembled WGS sequence"/>
</dbReference>
<dbReference type="GO" id="GO:0000981">
    <property type="term" value="F:DNA-binding transcription factor activity, RNA polymerase II-specific"/>
    <property type="evidence" value="ECO:0007669"/>
    <property type="project" value="InterPro"/>
</dbReference>
<dbReference type="InterPro" id="IPR007219">
    <property type="entry name" value="XnlR_reg_dom"/>
</dbReference>
<dbReference type="SMART" id="SM00066">
    <property type="entry name" value="GAL4"/>
    <property type="match status" value="1"/>
</dbReference>
<dbReference type="Pfam" id="PF00172">
    <property type="entry name" value="Zn_clus"/>
    <property type="match status" value="1"/>
</dbReference>
<organism evidence="7 8">
    <name type="scientific">Lentinula raphanica</name>
    <dbReference type="NCBI Taxonomy" id="153919"/>
    <lineage>
        <taxon>Eukaryota</taxon>
        <taxon>Fungi</taxon>
        <taxon>Dikarya</taxon>
        <taxon>Basidiomycota</taxon>
        <taxon>Agaricomycotina</taxon>
        <taxon>Agaricomycetes</taxon>
        <taxon>Agaricomycetidae</taxon>
        <taxon>Agaricales</taxon>
        <taxon>Marasmiineae</taxon>
        <taxon>Omphalotaceae</taxon>
        <taxon>Lentinula</taxon>
    </lineage>
</organism>
<dbReference type="Pfam" id="PF04082">
    <property type="entry name" value="Fungal_trans"/>
    <property type="match status" value="1"/>
</dbReference>
<comment type="subcellular location">
    <subcellularLocation>
        <location evidence="1">Nucleus</location>
    </subcellularLocation>
</comment>
<dbReference type="CDD" id="cd12148">
    <property type="entry name" value="fungal_TF_MHR"/>
    <property type="match status" value="1"/>
</dbReference>
<reference evidence="7" key="1">
    <citation type="submission" date="2022-08" db="EMBL/GenBank/DDBJ databases">
        <authorList>
            <consortium name="DOE Joint Genome Institute"/>
            <person name="Min B."/>
            <person name="Riley R."/>
            <person name="Sierra-Patev S."/>
            <person name="Naranjo-Ortiz M."/>
            <person name="Looney B."/>
            <person name="Konkel Z."/>
            <person name="Slot J.C."/>
            <person name="Sakamoto Y."/>
            <person name="Steenwyk J.L."/>
            <person name="Rokas A."/>
            <person name="Carro J."/>
            <person name="Camarero S."/>
            <person name="Ferreira P."/>
            <person name="Molpeceres G."/>
            <person name="Ruiz-Duenas F.J."/>
            <person name="Serrano A."/>
            <person name="Henrissat B."/>
            <person name="Drula E."/>
            <person name="Hughes K.W."/>
            <person name="Mata J.L."/>
            <person name="Ishikawa N.K."/>
            <person name="Vargas-Isla R."/>
            <person name="Ushijima S."/>
            <person name="Smith C.A."/>
            <person name="Ahrendt S."/>
            <person name="Andreopoulos W."/>
            <person name="He G."/>
            <person name="Labutti K."/>
            <person name="Lipzen A."/>
            <person name="Ng V."/>
            <person name="Sandor L."/>
            <person name="Barry K."/>
            <person name="Martinez A.T."/>
            <person name="Xiao Y."/>
            <person name="Gibbons J.G."/>
            <person name="Terashima K."/>
            <person name="Hibbett D.S."/>
            <person name="Grigoriev I.V."/>
        </authorList>
    </citation>
    <scope>NUCLEOTIDE SEQUENCE</scope>
    <source>
        <strain evidence="7">TFB9207</strain>
    </source>
</reference>
<dbReference type="SUPFAM" id="SSF57701">
    <property type="entry name" value="Zn2/Cys6 DNA-binding domain"/>
    <property type="match status" value="1"/>
</dbReference>